<keyword evidence="2" id="KW-1185">Reference proteome</keyword>
<evidence type="ECO:0000313" key="2">
    <source>
        <dbReference type="Proteomes" id="UP000016930"/>
    </source>
</evidence>
<dbReference type="Proteomes" id="UP000016930">
    <property type="component" value="Unassembled WGS sequence"/>
</dbReference>
<accession>M2RLU6</accession>
<proteinExistence type="predicted"/>
<sequence>MDGIYPTFKCASYPFAGLRNKSPYLLCADIAVLHSLDDPINIHCIYPHGEMLVPDNVKHIPEAHKMAPLTIPIPIISRHGMRIPRRPATRPYLRQTSLVEAFNAEIRCWWPRPAVKNAHHIARACIEADVPVCGI</sequence>
<protein>
    <submittedName>
        <fullName evidence="1">Uncharacterized protein</fullName>
    </submittedName>
</protein>
<dbReference type="HOGENOM" id="CLU_1885513_0_0_1"/>
<name>M2RLU6_CERS8</name>
<evidence type="ECO:0000313" key="1">
    <source>
        <dbReference type="EMBL" id="EMD39422.1"/>
    </source>
</evidence>
<reference evidence="1 2" key="1">
    <citation type="journal article" date="2012" name="Proc. Natl. Acad. Sci. U.S.A.">
        <title>Comparative genomics of Ceriporiopsis subvermispora and Phanerochaete chrysosporium provide insight into selective ligninolysis.</title>
        <authorList>
            <person name="Fernandez-Fueyo E."/>
            <person name="Ruiz-Duenas F.J."/>
            <person name="Ferreira P."/>
            <person name="Floudas D."/>
            <person name="Hibbett D.S."/>
            <person name="Canessa P."/>
            <person name="Larrondo L.F."/>
            <person name="James T.Y."/>
            <person name="Seelenfreund D."/>
            <person name="Lobos S."/>
            <person name="Polanco R."/>
            <person name="Tello M."/>
            <person name="Honda Y."/>
            <person name="Watanabe T."/>
            <person name="Watanabe T."/>
            <person name="Ryu J.S."/>
            <person name="Kubicek C.P."/>
            <person name="Schmoll M."/>
            <person name="Gaskell J."/>
            <person name="Hammel K.E."/>
            <person name="St John F.J."/>
            <person name="Vanden Wymelenberg A."/>
            <person name="Sabat G."/>
            <person name="Splinter BonDurant S."/>
            <person name="Syed K."/>
            <person name="Yadav J.S."/>
            <person name="Doddapaneni H."/>
            <person name="Subramanian V."/>
            <person name="Lavin J.L."/>
            <person name="Oguiza J.A."/>
            <person name="Perez G."/>
            <person name="Pisabarro A.G."/>
            <person name="Ramirez L."/>
            <person name="Santoyo F."/>
            <person name="Master E."/>
            <person name="Coutinho P.M."/>
            <person name="Henrissat B."/>
            <person name="Lombard V."/>
            <person name="Magnuson J.K."/>
            <person name="Kuees U."/>
            <person name="Hori C."/>
            <person name="Igarashi K."/>
            <person name="Samejima M."/>
            <person name="Held B.W."/>
            <person name="Barry K.W."/>
            <person name="LaButti K.M."/>
            <person name="Lapidus A."/>
            <person name="Lindquist E.A."/>
            <person name="Lucas S.M."/>
            <person name="Riley R."/>
            <person name="Salamov A.A."/>
            <person name="Hoffmeister D."/>
            <person name="Schwenk D."/>
            <person name="Hadar Y."/>
            <person name="Yarden O."/>
            <person name="de Vries R.P."/>
            <person name="Wiebenga A."/>
            <person name="Stenlid J."/>
            <person name="Eastwood D."/>
            <person name="Grigoriev I.V."/>
            <person name="Berka R.M."/>
            <person name="Blanchette R.A."/>
            <person name="Kersten P."/>
            <person name="Martinez A.T."/>
            <person name="Vicuna R."/>
            <person name="Cullen D."/>
        </authorList>
    </citation>
    <scope>NUCLEOTIDE SEQUENCE [LARGE SCALE GENOMIC DNA]</scope>
    <source>
        <strain evidence="1 2">B</strain>
    </source>
</reference>
<dbReference type="EMBL" id="KB445794">
    <property type="protein sequence ID" value="EMD39422.1"/>
    <property type="molecule type" value="Genomic_DNA"/>
</dbReference>
<dbReference type="AlphaFoldDB" id="M2RLU6"/>
<gene>
    <name evidence="1" type="ORF">CERSUDRAFT_82162</name>
</gene>
<organism evidence="1 2">
    <name type="scientific">Ceriporiopsis subvermispora (strain B)</name>
    <name type="common">White-rot fungus</name>
    <name type="synonym">Gelatoporia subvermispora</name>
    <dbReference type="NCBI Taxonomy" id="914234"/>
    <lineage>
        <taxon>Eukaryota</taxon>
        <taxon>Fungi</taxon>
        <taxon>Dikarya</taxon>
        <taxon>Basidiomycota</taxon>
        <taxon>Agaricomycotina</taxon>
        <taxon>Agaricomycetes</taxon>
        <taxon>Polyporales</taxon>
        <taxon>Gelatoporiaceae</taxon>
        <taxon>Gelatoporia</taxon>
    </lineage>
</organism>